<feature type="transmembrane region" description="Helical" evidence="5">
    <location>
        <begin position="108"/>
        <end position="125"/>
    </location>
</feature>
<dbReference type="PANTHER" id="PTHR32322">
    <property type="entry name" value="INNER MEMBRANE TRANSPORTER"/>
    <property type="match status" value="1"/>
</dbReference>
<feature type="signal peptide" evidence="6">
    <location>
        <begin position="1"/>
        <end position="21"/>
    </location>
</feature>
<name>A0A4P7P1H4_9GAMM</name>
<feature type="transmembrane region" description="Helical" evidence="5">
    <location>
        <begin position="40"/>
        <end position="62"/>
    </location>
</feature>
<dbReference type="InterPro" id="IPR000620">
    <property type="entry name" value="EamA_dom"/>
</dbReference>
<feature type="transmembrane region" description="Helical" evidence="5">
    <location>
        <begin position="156"/>
        <end position="174"/>
    </location>
</feature>
<organism evidence="8 9">
    <name type="scientific">Hydrogenovibrio crunogenus</name>
    <dbReference type="NCBI Taxonomy" id="39765"/>
    <lineage>
        <taxon>Bacteria</taxon>
        <taxon>Pseudomonadati</taxon>
        <taxon>Pseudomonadota</taxon>
        <taxon>Gammaproteobacteria</taxon>
        <taxon>Thiotrichales</taxon>
        <taxon>Piscirickettsiaceae</taxon>
        <taxon>Hydrogenovibrio</taxon>
    </lineage>
</organism>
<dbReference type="RefSeq" id="WP_135795743.1">
    <property type="nucleotide sequence ID" value="NZ_CP032096.1"/>
</dbReference>
<keyword evidence="9" id="KW-1185">Reference proteome</keyword>
<feature type="transmembrane region" description="Helical" evidence="5">
    <location>
        <begin position="195"/>
        <end position="212"/>
    </location>
</feature>
<dbReference type="AlphaFoldDB" id="A0A4P7P1H4"/>
<dbReference type="EMBL" id="CP032096">
    <property type="protein sequence ID" value="QBZ83092.1"/>
    <property type="molecule type" value="Genomic_DNA"/>
</dbReference>
<feature type="transmembrane region" description="Helical" evidence="5">
    <location>
        <begin position="82"/>
        <end position="102"/>
    </location>
</feature>
<dbReference type="InterPro" id="IPR037185">
    <property type="entry name" value="EmrE-like"/>
</dbReference>
<feature type="transmembrane region" description="Helical" evidence="5">
    <location>
        <begin position="218"/>
        <end position="237"/>
    </location>
</feature>
<accession>A0A4P7P1H4</accession>
<proteinExistence type="predicted"/>
<keyword evidence="2 5" id="KW-0812">Transmembrane</keyword>
<evidence type="ECO:0000256" key="4">
    <source>
        <dbReference type="ARBA" id="ARBA00023136"/>
    </source>
</evidence>
<dbReference type="Pfam" id="PF00892">
    <property type="entry name" value="EamA"/>
    <property type="match status" value="1"/>
</dbReference>
<comment type="subcellular location">
    <subcellularLocation>
        <location evidence="1">Membrane</location>
        <topology evidence="1">Multi-pass membrane protein</topology>
    </subcellularLocation>
</comment>
<dbReference type="Proteomes" id="UP000296201">
    <property type="component" value="Chromosome"/>
</dbReference>
<feature type="transmembrane region" description="Helical" evidence="5">
    <location>
        <begin position="249"/>
        <end position="269"/>
    </location>
</feature>
<dbReference type="GO" id="GO:0016020">
    <property type="term" value="C:membrane"/>
    <property type="evidence" value="ECO:0007669"/>
    <property type="project" value="UniProtKB-SubCell"/>
</dbReference>
<evidence type="ECO:0000256" key="3">
    <source>
        <dbReference type="ARBA" id="ARBA00022989"/>
    </source>
</evidence>
<evidence type="ECO:0000259" key="7">
    <source>
        <dbReference type="Pfam" id="PF00892"/>
    </source>
</evidence>
<evidence type="ECO:0000256" key="6">
    <source>
        <dbReference type="SAM" id="SignalP"/>
    </source>
</evidence>
<evidence type="ECO:0000313" key="9">
    <source>
        <dbReference type="Proteomes" id="UP000296201"/>
    </source>
</evidence>
<feature type="transmembrane region" description="Helical" evidence="5">
    <location>
        <begin position="275"/>
        <end position="294"/>
    </location>
</feature>
<evidence type="ECO:0000313" key="8">
    <source>
        <dbReference type="EMBL" id="QBZ83092.1"/>
    </source>
</evidence>
<dbReference type="InterPro" id="IPR050638">
    <property type="entry name" value="AA-Vitamin_Transporters"/>
</dbReference>
<keyword evidence="4 5" id="KW-0472">Membrane</keyword>
<protein>
    <submittedName>
        <fullName evidence="8">EamA family transporter</fullName>
    </submittedName>
</protein>
<feature type="transmembrane region" description="Helical" evidence="5">
    <location>
        <begin position="132"/>
        <end position="150"/>
    </location>
</feature>
<keyword evidence="6" id="KW-0732">Signal</keyword>
<evidence type="ECO:0000256" key="1">
    <source>
        <dbReference type="ARBA" id="ARBA00004141"/>
    </source>
</evidence>
<keyword evidence="3 5" id="KW-1133">Transmembrane helix</keyword>
<sequence precursor="true">MTPALLIQTALLTLFAMIAFAANAVICRWALDGGWIDPVSFTSLRLGSGAVMLFIVMTLFAWKNSQNKTNQPIEKNISRGSWKAAFILFVYALTFSYGYVAISTATGALILAGVVQLTMIGYALKNGDKLHGAEWVGVALALLGLLYLMYPKLTTPSWWGLVMVIISAYTWALYSLKGRQSLAPLKDTAYNFYRTLPMIAIASGISLLFIDVVHLTPFGVGMAIFSGGVTSGLGYILWYKALPRISSSLASAAQLLVPLFAAIGATLLISEPITLRLTLAAIMMLGGLGLVLIGRNQHRKAAIKNLSQ</sequence>
<dbReference type="OrthoDB" id="321830at2"/>
<dbReference type="SUPFAM" id="SSF103481">
    <property type="entry name" value="Multidrug resistance efflux transporter EmrE"/>
    <property type="match status" value="1"/>
</dbReference>
<evidence type="ECO:0000256" key="5">
    <source>
        <dbReference type="SAM" id="Phobius"/>
    </source>
</evidence>
<dbReference type="PANTHER" id="PTHR32322:SF9">
    <property type="entry name" value="AMINO-ACID METABOLITE EFFLUX PUMP-RELATED"/>
    <property type="match status" value="1"/>
</dbReference>
<feature type="chain" id="PRO_5020843114" evidence="6">
    <location>
        <begin position="22"/>
        <end position="308"/>
    </location>
</feature>
<evidence type="ECO:0000256" key="2">
    <source>
        <dbReference type="ARBA" id="ARBA00022692"/>
    </source>
</evidence>
<reference evidence="8 9" key="1">
    <citation type="submission" date="2018-08" db="EMBL/GenBank/DDBJ databases">
        <title>Horizontal acquisition of hydrogen conversion ability and other habitat adaptations in Hydrogenovibrio crunogenus strains.</title>
        <authorList>
            <person name="Gonnella G."/>
            <person name="Adam N."/>
            <person name="Perner M."/>
        </authorList>
    </citation>
    <scope>NUCLEOTIDE SEQUENCE [LARGE SCALE GENOMIC DNA]</scope>
    <source>
        <strain evidence="8 9">SP-41</strain>
    </source>
</reference>
<gene>
    <name evidence="8" type="ORF">GHNINEIG_01133</name>
</gene>
<feature type="domain" description="EamA" evidence="7">
    <location>
        <begin position="158"/>
        <end position="292"/>
    </location>
</feature>